<name>A0A2X1ZL56_PHODM</name>
<gene>
    <name evidence="1" type="ORF">NCTC11647_03051</name>
</gene>
<proteinExistence type="predicted"/>
<reference evidence="1 2" key="1">
    <citation type="submission" date="2018-06" db="EMBL/GenBank/DDBJ databases">
        <authorList>
            <consortium name="Pathogen Informatics"/>
            <person name="Doyle S."/>
        </authorList>
    </citation>
    <scope>NUCLEOTIDE SEQUENCE [LARGE SCALE GENOMIC DNA]</scope>
    <source>
        <strain evidence="1 2">NCTC11647</strain>
    </source>
</reference>
<protein>
    <submittedName>
        <fullName evidence="1">Uncharacterized protein</fullName>
    </submittedName>
</protein>
<dbReference type="AlphaFoldDB" id="A0A2X1ZL56"/>
<evidence type="ECO:0000313" key="2">
    <source>
        <dbReference type="Proteomes" id="UP000251647"/>
    </source>
</evidence>
<dbReference type="Proteomes" id="UP000251647">
    <property type="component" value="Unassembled WGS sequence"/>
</dbReference>
<organism evidence="1 2">
    <name type="scientific">Photobacterium damselae</name>
    <dbReference type="NCBI Taxonomy" id="38293"/>
    <lineage>
        <taxon>Bacteria</taxon>
        <taxon>Pseudomonadati</taxon>
        <taxon>Pseudomonadota</taxon>
        <taxon>Gammaproteobacteria</taxon>
        <taxon>Vibrionales</taxon>
        <taxon>Vibrionaceae</taxon>
        <taxon>Photobacterium</taxon>
    </lineage>
</organism>
<accession>A0A2X1ZL56</accession>
<dbReference type="EMBL" id="UATL01000005">
    <property type="protein sequence ID" value="SPY44116.1"/>
    <property type="molecule type" value="Genomic_DNA"/>
</dbReference>
<evidence type="ECO:0000313" key="1">
    <source>
        <dbReference type="EMBL" id="SPY44116.1"/>
    </source>
</evidence>
<sequence>MCSVIKTYIVNYSFTAKCKKLFQRYIVELNRYLRHINPNPKTLINSHNANEPWLFSVFISVAIAEDDANRVEKKKVACFSFAGKVSIFGIRIGRYSKKVARIVVNQ</sequence>